<dbReference type="InterPro" id="IPR007407">
    <property type="entry name" value="DUF459"/>
</dbReference>
<feature type="compositionally biased region" description="Polar residues" evidence="1">
    <location>
        <begin position="358"/>
        <end position="375"/>
    </location>
</feature>
<dbReference type="RefSeq" id="WP_245136090.1">
    <property type="nucleotide sequence ID" value="NZ_CP128477.1"/>
</dbReference>
<proteinExistence type="predicted"/>
<geneLocation type="plasmid" evidence="3">
    <name>unnamed</name>
</geneLocation>
<feature type="chain" id="PRO_5046824130" evidence="2">
    <location>
        <begin position="33"/>
        <end position="399"/>
    </location>
</feature>
<dbReference type="Gene3D" id="3.40.50.1110">
    <property type="entry name" value="SGNH hydrolase"/>
    <property type="match status" value="1"/>
</dbReference>
<dbReference type="InterPro" id="IPR036514">
    <property type="entry name" value="SGNH_hydro_sf"/>
</dbReference>
<keyword evidence="4" id="KW-1185">Reference proteome</keyword>
<organism evidence="3 4">
    <name type="scientific">Peteryoungia algae</name>
    <dbReference type="NCBI Taxonomy" id="2919917"/>
    <lineage>
        <taxon>Bacteria</taxon>
        <taxon>Pseudomonadati</taxon>
        <taxon>Pseudomonadota</taxon>
        <taxon>Alphaproteobacteria</taxon>
        <taxon>Hyphomicrobiales</taxon>
        <taxon>Rhizobiaceae</taxon>
        <taxon>Peteryoungia</taxon>
    </lineage>
</organism>
<dbReference type="Proteomes" id="UP001522662">
    <property type="component" value="Unassembled WGS sequence"/>
</dbReference>
<dbReference type="SUPFAM" id="SSF52266">
    <property type="entry name" value="SGNH hydrolase"/>
    <property type="match status" value="1"/>
</dbReference>
<gene>
    <name evidence="3" type="ORF">MKJ03_07840</name>
</gene>
<comment type="caution">
    <text evidence="3">The sequence shown here is derived from an EMBL/GenBank/DDBJ whole genome shotgun (WGS) entry which is preliminary data.</text>
</comment>
<keyword evidence="3" id="KW-0614">Plasmid</keyword>
<accession>A0ABT0CYK1</accession>
<dbReference type="CDD" id="cd01829">
    <property type="entry name" value="SGNH_hydrolase_peri2"/>
    <property type="match status" value="1"/>
</dbReference>
<feature type="signal peptide" evidence="2">
    <location>
        <begin position="1"/>
        <end position="32"/>
    </location>
</feature>
<evidence type="ECO:0000313" key="3">
    <source>
        <dbReference type="EMBL" id="MCJ8238236.1"/>
    </source>
</evidence>
<evidence type="ECO:0000256" key="1">
    <source>
        <dbReference type="SAM" id="MobiDB-lite"/>
    </source>
</evidence>
<evidence type="ECO:0000256" key="2">
    <source>
        <dbReference type="SAM" id="SignalP"/>
    </source>
</evidence>
<keyword evidence="2" id="KW-0732">Signal</keyword>
<feature type="region of interest" description="Disordered" evidence="1">
    <location>
        <begin position="53"/>
        <end position="96"/>
    </location>
</feature>
<protein>
    <submittedName>
        <fullName evidence="3">DUF459 domain-containing protein</fullName>
    </submittedName>
</protein>
<sequence>MKSLRGKPARLLCFGLALMLAATAFVGSTAQAQQPERRRNLLELLFGQRQPAYVPPQNVQRPREGKVRKKSSGSVTTIKTRAPTTRAAAAPPPPPKLDTAKKVLVVGDFVASSLGDGLKTAFEGSPGVVVENRANGSSGLVRDDFYDWPGALPAIVAEVNPSVLVIQVGANDRQQLVTPDGRLDFRTDPWFSAYGERVTRLATIAAETRVPVIWVGLPAFRPQNMTADALRLNAIYRSSIEKLNGEFVDVWEGFVDQEGRFIVTGSDINGQPVRLRGNDGIGFTSPGKRKLAFYVEKSVRRYLGDMTSPDLIRLDATNLPALVSLPPSENKSIITTPPIDLFDPQLDGADELLGGTLPPSSTFPTPRDQLVQNGSLPDPPVGRVDYVKRAPPAPETATP</sequence>
<dbReference type="EMBL" id="JALAYX010000002">
    <property type="protein sequence ID" value="MCJ8238236.1"/>
    <property type="molecule type" value="Genomic_DNA"/>
</dbReference>
<evidence type="ECO:0000313" key="4">
    <source>
        <dbReference type="Proteomes" id="UP001522662"/>
    </source>
</evidence>
<feature type="region of interest" description="Disordered" evidence="1">
    <location>
        <begin position="345"/>
        <end position="399"/>
    </location>
</feature>
<feature type="compositionally biased region" description="Low complexity" evidence="1">
    <location>
        <begin position="76"/>
        <end position="89"/>
    </location>
</feature>
<reference evidence="3 4" key="1">
    <citation type="submission" date="2022-03" db="EMBL/GenBank/DDBJ databases">
        <title>Rhizobium SSM4.3 sp. nov., isolated from Sediment (Gouqi Island).</title>
        <authorList>
            <person name="Chen G."/>
        </authorList>
    </citation>
    <scope>NUCLEOTIDE SEQUENCE [LARGE SCALE GENOMIC DNA]</scope>
    <source>
        <strain evidence="3 4">SSM4.3</strain>
        <plasmid evidence="3">unnamed</plasmid>
    </source>
</reference>
<name>A0ABT0CYK1_9HYPH</name>
<dbReference type="Pfam" id="PF04311">
    <property type="entry name" value="DUF459"/>
    <property type="match status" value="1"/>
</dbReference>